<dbReference type="AlphaFoldDB" id="A0A5M3VZG1"/>
<sequence>MIAALAVVGFFVIGWLIGFVFSMLKWVLIIGVLAVAVMGVMRLTRSGASRNKDSDYS</sequence>
<keyword evidence="3" id="KW-1185">Reference proteome</keyword>
<gene>
    <name evidence="2" type="ORF">Acor_18110</name>
</gene>
<proteinExistence type="predicted"/>
<dbReference type="EMBL" id="BLAD01000041">
    <property type="protein sequence ID" value="GER99747.1"/>
    <property type="molecule type" value="Genomic_DNA"/>
</dbReference>
<evidence type="ECO:0000313" key="2">
    <source>
        <dbReference type="EMBL" id="GER99747.1"/>
    </source>
</evidence>
<protein>
    <submittedName>
        <fullName evidence="2">Uncharacterized protein</fullName>
    </submittedName>
</protein>
<keyword evidence="1" id="KW-1133">Transmembrane helix</keyword>
<comment type="caution">
    <text evidence="2">The sequence shown here is derived from an EMBL/GenBank/DDBJ whole genome shotgun (WGS) entry which is preliminary data.</text>
</comment>
<evidence type="ECO:0000256" key="1">
    <source>
        <dbReference type="SAM" id="Phobius"/>
    </source>
</evidence>
<keyword evidence="1" id="KW-0472">Membrane</keyword>
<reference evidence="2 3" key="1">
    <citation type="submission" date="2019-10" db="EMBL/GenBank/DDBJ databases">
        <title>Whole genome shotgun sequence of Acrocarpospora corrugata NBRC 13972.</title>
        <authorList>
            <person name="Ichikawa N."/>
            <person name="Kimura A."/>
            <person name="Kitahashi Y."/>
            <person name="Komaki H."/>
            <person name="Oguchi A."/>
        </authorList>
    </citation>
    <scope>NUCLEOTIDE SEQUENCE [LARGE SCALE GENOMIC DNA]</scope>
    <source>
        <strain evidence="2 3">NBRC 13972</strain>
    </source>
</reference>
<evidence type="ECO:0000313" key="3">
    <source>
        <dbReference type="Proteomes" id="UP000334990"/>
    </source>
</evidence>
<name>A0A5M3VZG1_9ACTN</name>
<keyword evidence="1" id="KW-0812">Transmembrane</keyword>
<accession>A0A5M3VZG1</accession>
<dbReference type="Proteomes" id="UP000334990">
    <property type="component" value="Unassembled WGS sequence"/>
</dbReference>
<feature type="transmembrane region" description="Helical" evidence="1">
    <location>
        <begin position="12"/>
        <end position="40"/>
    </location>
</feature>
<organism evidence="2 3">
    <name type="scientific">Acrocarpospora corrugata</name>
    <dbReference type="NCBI Taxonomy" id="35763"/>
    <lineage>
        <taxon>Bacteria</taxon>
        <taxon>Bacillati</taxon>
        <taxon>Actinomycetota</taxon>
        <taxon>Actinomycetes</taxon>
        <taxon>Streptosporangiales</taxon>
        <taxon>Streptosporangiaceae</taxon>
        <taxon>Acrocarpospora</taxon>
    </lineage>
</organism>